<reference evidence="1 2" key="1">
    <citation type="submission" date="2015-03" db="EMBL/GenBank/DDBJ databases">
        <authorList>
            <consortium name="Pathogen Informatics"/>
            <person name="Murphy D."/>
        </authorList>
    </citation>
    <scope>NUCLEOTIDE SEQUENCE [LARGE SCALE GENOMIC DNA]</scope>
    <source>
        <strain evidence="1 2">PAP036</strain>
    </source>
</reference>
<dbReference type="AlphaFoldDB" id="A0AB37BS41"/>
<accession>A0AB37BS41</accession>
<dbReference type="EMBL" id="CSUW01000016">
    <property type="protein sequence ID" value="CPT66966.1"/>
    <property type="molecule type" value="Genomic_DNA"/>
</dbReference>
<proteinExistence type="predicted"/>
<evidence type="ECO:0000313" key="2">
    <source>
        <dbReference type="Proteomes" id="UP000038487"/>
    </source>
</evidence>
<evidence type="ECO:0000313" key="1">
    <source>
        <dbReference type="EMBL" id="CPT66966.1"/>
    </source>
</evidence>
<dbReference type="Proteomes" id="UP000038487">
    <property type="component" value="Unassembled WGS sequence"/>
</dbReference>
<comment type="caution">
    <text evidence="1">The sequence shown here is derived from an EMBL/GenBank/DDBJ whole genome shotgun (WGS) entry which is preliminary data.</text>
</comment>
<gene>
    <name evidence="1" type="ORF">ERS075527_05092</name>
</gene>
<name>A0AB37BS41_9MYCO</name>
<organism evidence="1 2">
    <name type="scientific">Mycobacteroides abscessus</name>
    <dbReference type="NCBI Taxonomy" id="36809"/>
    <lineage>
        <taxon>Bacteria</taxon>
        <taxon>Bacillati</taxon>
        <taxon>Actinomycetota</taxon>
        <taxon>Actinomycetes</taxon>
        <taxon>Mycobacteriales</taxon>
        <taxon>Mycobacteriaceae</taxon>
        <taxon>Mycobacteroides</taxon>
    </lineage>
</organism>
<protein>
    <submittedName>
        <fullName evidence="1">Uncharacterized protein</fullName>
    </submittedName>
</protein>
<sequence>MTLMSSHSEADLKRLTFGDDLVVDDIDLDKEEFLVGDGVRLTNDAADKMVDETLAEVRRQNIRP</sequence>